<feature type="domain" description="Exoribonuclease Xrn1 D2/D3" evidence="2">
    <location>
        <begin position="55"/>
        <end position="173"/>
    </location>
</feature>
<evidence type="ECO:0000259" key="2">
    <source>
        <dbReference type="Pfam" id="PF18334"/>
    </source>
</evidence>
<evidence type="ECO:0000313" key="4">
    <source>
        <dbReference type="Proteomes" id="UP000271098"/>
    </source>
</evidence>
<dbReference type="EMBL" id="UYRT01084838">
    <property type="protein sequence ID" value="VDN29341.1"/>
    <property type="molecule type" value="Genomic_DNA"/>
</dbReference>
<organism evidence="3 4">
    <name type="scientific">Gongylonema pulchrum</name>
    <dbReference type="NCBI Taxonomy" id="637853"/>
    <lineage>
        <taxon>Eukaryota</taxon>
        <taxon>Metazoa</taxon>
        <taxon>Ecdysozoa</taxon>
        <taxon>Nematoda</taxon>
        <taxon>Chromadorea</taxon>
        <taxon>Rhabditida</taxon>
        <taxon>Spirurina</taxon>
        <taxon>Spiruromorpha</taxon>
        <taxon>Spiruroidea</taxon>
        <taxon>Gongylonematidae</taxon>
        <taxon>Gongylonema</taxon>
    </lineage>
</organism>
<dbReference type="OrthoDB" id="6931417at2759"/>
<reference evidence="3 4" key="1">
    <citation type="submission" date="2018-11" db="EMBL/GenBank/DDBJ databases">
        <authorList>
            <consortium name="Pathogen Informatics"/>
        </authorList>
    </citation>
    <scope>NUCLEOTIDE SEQUENCE [LARGE SCALE GENOMIC DNA]</scope>
</reference>
<dbReference type="Proteomes" id="UP000271098">
    <property type="component" value="Unassembled WGS sequence"/>
</dbReference>
<gene>
    <name evidence="3" type="ORF">GPUH_LOCUS17189</name>
</gene>
<dbReference type="InterPro" id="IPR041106">
    <property type="entry name" value="XRN1_D2_D3"/>
</dbReference>
<dbReference type="Pfam" id="PF18129">
    <property type="entry name" value="SH3_12"/>
    <property type="match status" value="1"/>
</dbReference>
<feature type="domain" description="5'-3' exoribonuclease 1 SH3-like" evidence="1">
    <location>
        <begin position="326"/>
        <end position="378"/>
    </location>
</feature>
<keyword evidence="4" id="KW-1185">Reference proteome</keyword>
<proteinExistence type="predicted"/>
<protein>
    <submittedName>
        <fullName evidence="3">Uncharacterized protein</fullName>
    </submittedName>
</protein>
<dbReference type="InterPro" id="IPR047008">
    <property type="entry name" value="XRN1_SH3_sf"/>
</dbReference>
<accession>A0A3P7NDM7</accession>
<name>A0A3P7NDM7_9BILA</name>
<sequence>MVRVARGSRRFFEDNCMRTKRYYTESTGLIPVSLPLLVQDVLEDSDDSCSVLDAFPLNANVFISSAESRYYGFAATITQNDLETKGTLTVSCKLPSTADASFYDILVNYDNYALKWYSAHDIARFLHITADVVSRITGCVFVSLDDPSAESSRNRPVNKVNIGLELKFSKREQILEGEVCGPIRNSIIYRFSEVFKYLEKVEDFMAYIRLNQLFPNLNEAQQGARFEGSASQFPTLLLFCGPVLYTLLLIHEHMHIRKSFLRSTAPKDSLEPASGIFMDSKVIKEVERRISACRSGSELRSGKKMLAVKPRAAELCRGAVAPDLSAQFRLLDRVVCVKRTCAAPFGEFGTVIGLLCGGTEEKVDVLFDKPYFGGKSVRFVRFASLLFSSLRSQQA</sequence>
<dbReference type="Gene3D" id="2.30.30.750">
    <property type="match status" value="1"/>
</dbReference>
<dbReference type="AlphaFoldDB" id="A0A3P7NDM7"/>
<evidence type="ECO:0000259" key="1">
    <source>
        <dbReference type="Pfam" id="PF18129"/>
    </source>
</evidence>
<dbReference type="Pfam" id="PF18334">
    <property type="entry name" value="XRN1_D2_D3"/>
    <property type="match status" value="1"/>
</dbReference>
<evidence type="ECO:0000313" key="3">
    <source>
        <dbReference type="EMBL" id="VDN29341.1"/>
    </source>
</evidence>
<dbReference type="InterPro" id="IPR041385">
    <property type="entry name" value="SH3_12"/>
</dbReference>